<keyword evidence="2 3" id="KW-0975">Bacterial flagellum</keyword>
<evidence type="ECO:0000256" key="3">
    <source>
        <dbReference type="RuleBase" id="RU362073"/>
    </source>
</evidence>
<sequence>MSLSINTNVGAMVALESLNATTDALNEAQNEVSTGLKVSTASDGPATYAISQQISGNISGLSAVNDGLSTAAQTVSTTSSATSQIISTLQLLQTAVTSLGSNQGDTTALAQTAQEINGYLDQINTLARNATVNGVNLLTSATDANTANQGATATGAVTAGTLTYVTGLQGSTSTITNALTSTDISGTVVAVGTNFAKPADTNTLTDALGLSSGMAAGDASVTTAGKNVFVTTAGVLTEQSTDSAGTAYSANAISDMVSVVQNAITAMTNVASTLGTNTQTITGMTTYSSNLSDSLTSTVGALTDADMAAESAKLTSLQTKQELAISSLSLAKSSSQNILTLFR</sequence>
<dbReference type="EMBL" id="JAFVMF010000005">
    <property type="protein sequence ID" value="MBO1359368.1"/>
    <property type="molecule type" value="Genomic_DNA"/>
</dbReference>
<dbReference type="Pfam" id="PF00700">
    <property type="entry name" value="Flagellin_C"/>
    <property type="match status" value="1"/>
</dbReference>
<keyword evidence="6" id="KW-0282">Flagellum</keyword>
<keyword evidence="7" id="KW-1185">Reference proteome</keyword>
<evidence type="ECO:0000259" key="4">
    <source>
        <dbReference type="Pfam" id="PF00669"/>
    </source>
</evidence>
<dbReference type="Pfam" id="PF00669">
    <property type="entry name" value="Flagellin_N"/>
    <property type="match status" value="1"/>
</dbReference>
<comment type="caution">
    <text evidence="6">The sequence shown here is derived from an EMBL/GenBank/DDBJ whole genome shotgun (WGS) entry which is preliminary data.</text>
</comment>
<accession>A0ABS3LTY0</accession>
<name>A0ABS3LTY0_9PROT</name>
<evidence type="ECO:0000256" key="2">
    <source>
        <dbReference type="ARBA" id="ARBA00023143"/>
    </source>
</evidence>
<keyword evidence="3" id="KW-0964">Secreted</keyword>
<keyword evidence="6" id="KW-0969">Cilium</keyword>
<protein>
    <recommendedName>
        <fullName evidence="3">Flagellin</fullName>
    </recommendedName>
</protein>
<dbReference type="InterPro" id="IPR001492">
    <property type="entry name" value="Flagellin"/>
</dbReference>
<feature type="domain" description="Flagellin N-terminal" evidence="4">
    <location>
        <begin position="5"/>
        <end position="139"/>
    </location>
</feature>
<dbReference type="SUPFAM" id="SSF64518">
    <property type="entry name" value="Phase 1 flagellin"/>
    <property type="match status" value="1"/>
</dbReference>
<dbReference type="InterPro" id="IPR001029">
    <property type="entry name" value="Flagellin_N"/>
</dbReference>
<evidence type="ECO:0000259" key="5">
    <source>
        <dbReference type="Pfam" id="PF00700"/>
    </source>
</evidence>
<dbReference type="Gene3D" id="1.20.1330.10">
    <property type="entry name" value="f41 fragment of flagellin, N-terminal domain"/>
    <property type="match status" value="1"/>
</dbReference>
<feature type="domain" description="Flagellin C-terminal" evidence="5">
    <location>
        <begin position="258"/>
        <end position="342"/>
    </location>
</feature>
<dbReference type="PANTHER" id="PTHR42792:SF2">
    <property type="entry name" value="FLAGELLIN"/>
    <property type="match status" value="1"/>
</dbReference>
<evidence type="ECO:0000256" key="1">
    <source>
        <dbReference type="ARBA" id="ARBA00005709"/>
    </source>
</evidence>
<dbReference type="PANTHER" id="PTHR42792">
    <property type="entry name" value="FLAGELLIN"/>
    <property type="match status" value="1"/>
</dbReference>
<gene>
    <name evidence="6" type="ORF">J2D73_06105</name>
</gene>
<dbReference type="InterPro" id="IPR046358">
    <property type="entry name" value="Flagellin_C"/>
</dbReference>
<comment type="function">
    <text evidence="3">Flagellin is the subunit protein which polymerizes to form the filaments of bacterial flagella.</text>
</comment>
<comment type="similarity">
    <text evidence="1 3">Belongs to the bacterial flagellin family.</text>
</comment>
<proteinExistence type="inferred from homology"/>
<reference evidence="6 7" key="1">
    <citation type="submission" date="2021-03" db="EMBL/GenBank/DDBJ databases">
        <title>The complete genome sequence of Acetobacter sacchari TBRC 11175.</title>
        <authorList>
            <person name="Charoenyingcharoen P."/>
            <person name="Yukphan P."/>
        </authorList>
    </citation>
    <scope>NUCLEOTIDE SEQUENCE [LARGE SCALE GENOMIC DNA]</scope>
    <source>
        <strain evidence="6 7">TBRC 11175</strain>
    </source>
</reference>
<organism evidence="6 7">
    <name type="scientific">Acetobacter sacchari</name>
    <dbReference type="NCBI Taxonomy" id="2661687"/>
    <lineage>
        <taxon>Bacteria</taxon>
        <taxon>Pseudomonadati</taxon>
        <taxon>Pseudomonadota</taxon>
        <taxon>Alphaproteobacteria</taxon>
        <taxon>Acetobacterales</taxon>
        <taxon>Acetobacteraceae</taxon>
        <taxon>Acetobacter</taxon>
    </lineage>
</organism>
<evidence type="ECO:0000313" key="7">
    <source>
        <dbReference type="Proteomes" id="UP000664771"/>
    </source>
</evidence>
<dbReference type="RefSeq" id="WP_207880323.1">
    <property type="nucleotide sequence ID" value="NZ_JAFVMF010000005.1"/>
</dbReference>
<comment type="subcellular location">
    <subcellularLocation>
        <location evidence="3">Secreted</location>
    </subcellularLocation>
    <subcellularLocation>
        <location evidence="3">Bacterial flagellum</location>
    </subcellularLocation>
</comment>
<dbReference type="Proteomes" id="UP000664771">
    <property type="component" value="Unassembled WGS sequence"/>
</dbReference>
<evidence type="ECO:0000313" key="6">
    <source>
        <dbReference type="EMBL" id="MBO1359368.1"/>
    </source>
</evidence>
<keyword evidence="6" id="KW-0966">Cell projection</keyword>